<keyword evidence="1" id="KW-0067">ATP-binding</keyword>
<dbReference type="GO" id="GO:0004386">
    <property type="term" value="F:helicase activity"/>
    <property type="evidence" value="ECO:0007669"/>
    <property type="project" value="UniProtKB-KW"/>
</dbReference>
<evidence type="ECO:0000313" key="2">
    <source>
        <dbReference type="Proteomes" id="UP000245207"/>
    </source>
</evidence>
<gene>
    <name evidence="1" type="ORF">CTI12_AA562020</name>
</gene>
<dbReference type="PANTHER" id="PTHR45786">
    <property type="entry name" value="DNA BINDING PROTEIN-LIKE"/>
    <property type="match status" value="1"/>
</dbReference>
<keyword evidence="1" id="KW-0547">Nucleotide-binding</keyword>
<protein>
    <submittedName>
        <fullName evidence="1">Helitron helicase-like domain-containing protein</fullName>
    </submittedName>
</protein>
<proteinExistence type="predicted"/>
<keyword evidence="1" id="KW-0347">Helicase</keyword>
<sequence length="230" mass="25819">MPSNIHPFVRGSANKRPLHALDMHSLQVNFDRPFGDVSGLERQGSIEGEVPSVSHRHQQTFYGHNAMTLMQHEPCGSSWPVVDSRKCDSLFGKGEAAYSGDGARQYDLPSTYILGAIVFESGPETETEYDVIIHKKGERPQRINKMHSTYMALQFPLLFVYGQPGMALVCATLSCIRDLKPGDTEKILELKVYRVWASRNPPDTTETGYRAILLDRHVSDTATQISRFIH</sequence>
<comment type="caution">
    <text evidence="1">The sequence shown here is derived from an EMBL/GenBank/DDBJ whole genome shotgun (WGS) entry which is preliminary data.</text>
</comment>
<dbReference type="OrthoDB" id="2272314at2759"/>
<keyword evidence="1" id="KW-0378">Hydrolase</keyword>
<name>A0A2U1KHD3_ARTAN</name>
<reference evidence="1 2" key="1">
    <citation type="journal article" date="2018" name="Mol. Plant">
        <title>The genome of Artemisia annua provides insight into the evolution of Asteraceae family and artemisinin biosynthesis.</title>
        <authorList>
            <person name="Shen Q."/>
            <person name="Zhang L."/>
            <person name="Liao Z."/>
            <person name="Wang S."/>
            <person name="Yan T."/>
            <person name="Shi P."/>
            <person name="Liu M."/>
            <person name="Fu X."/>
            <person name="Pan Q."/>
            <person name="Wang Y."/>
            <person name="Lv Z."/>
            <person name="Lu X."/>
            <person name="Zhang F."/>
            <person name="Jiang W."/>
            <person name="Ma Y."/>
            <person name="Chen M."/>
            <person name="Hao X."/>
            <person name="Li L."/>
            <person name="Tang Y."/>
            <person name="Lv G."/>
            <person name="Zhou Y."/>
            <person name="Sun X."/>
            <person name="Brodelius P.E."/>
            <person name="Rose J.K.C."/>
            <person name="Tang K."/>
        </authorList>
    </citation>
    <scope>NUCLEOTIDE SEQUENCE [LARGE SCALE GENOMIC DNA]</scope>
    <source>
        <strain evidence="2">cv. Huhao1</strain>
        <tissue evidence="1">Leaf</tissue>
    </source>
</reference>
<dbReference type="PANTHER" id="PTHR45786:SF77">
    <property type="entry name" value="HELITRON HELICASE-LIKE DOMAIN-CONTAINING PROTEIN-RELATED"/>
    <property type="match status" value="1"/>
</dbReference>
<dbReference type="AlphaFoldDB" id="A0A2U1KHD3"/>
<dbReference type="Proteomes" id="UP000245207">
    <property type="component" value="Unassembled WGS sequence"/>
</dbReference>
<dbReference type="EMBL" id="PKPP01018616">
    <property type="protein sequence ID" value="PWA36190.1"/>
    <property type="molecule type" value="Genomic_DNA"/>
</dbReference>
<keyword evidence="2" id="KW-1185">Reference proteome</keyword>
<accession>A0A2U1KHD3</accession>
<organism evidence="1 2">
    <name type="scientific">Artemisia annua</name>
    <name type="common">Sweet wormwood</name>
    <dbReference type="NCBI Taxonomy" id="35608"/>
    <lineage>
        <taxon>Eukaryota</taxon>
        <taxon>Viridiplantae</taxon>
        <taxon>Streptophyta</taxon>
        <taxon>Embryophyta</taxon>
        <taxon>Tracheophyta</taxon>
        <taxon>Spermatophyta</taxon>
        <taxon>Magnoliopsida</taxon>
        <taxon>eudicotyledons</taxon>
        <taxon>Gunneridae</taxon>
        <taxon>Pentapetalae</taxon>
        <taxon>asterids</taxon>
        <taxon>campanulids</taxon>
        <taxon>Asterales</taxon>
        <taxon>Asteraceae</taxon>
        <taxon>Asteroideae</taxon>
        <taxon>Anthemideae</taxon>
        <taxon>Artemisiinae</taxon>
        <taxon>Artemisia</taxon>
    </lineage>
</organism>
<evidence type="ECO:0000313" key="1">
    <source>
        <dbReference type="EMBL" id="PWA36190.1"/>
    </source>
</evidence>